<evidence type="ECO:0000313" key="3">
    <source>
        <dbReference type="Proteomes" id="UP001295684"/>
    </source>
</evidence>
<proteinExistence type="predicted"/>
<feature type="compositionally biased region" description="Low complexity" evidence="1">
    <location>
        <begin position="23"/>
        <end position="32"/>
    </location>
</feature>
<reference evidence="2" key="1">
    <citation type="submission" date="2023-07" db="EMBL/GenBank/DDBJ databases">
        <authorList>
            <consortium name="AG Swart"/>
            <person name="Singh M."/>
            <person name="Singh A."/>
            <person name="Seah K."/>
            <person name="Emmerich C."/>
        </authorList>
    </citation>
    <scope>NUCLEOTIDE SEQUENCE</scope>
    <source>
        <strain evidence="2">DP1</strain>
    </source>
</reference>
<dbReference type="AlphaFoldDB" id="A0AAD1Y9T4"/>
<evidence type="ECO:0000313" key="2">
    <source>
        <dbReference type="EMBL" id="CAI2385682.1"/>
    </source>
</evidence>
<dbReference type="EMBL" id="CAMPGE010028127">
    <property type="protein sequence ID" value="CAI2385682.1"/>
    <property type="molecule type" value="Genomic_DNA"/>
</dbReference>
<gene>
    <name evidence="2" type="ORF">ECRASSUSDP1_LOCUS27264</name>
</gene>
<dbReference type="Proteomes" id="UP001295684">
    <property type="component" value="Unassembled WGS sequence"/>
</dbReference>
<protein>
    <submittedName>
        <fullName evidence="2">Uncharacterized protein</fullName>
    </submittedName>
</protein>
<name>A0AAD1Y9T4_EUPCR</name>
<accession>A0AAD1Y9T4</accession>
<feature type="region of interest" description="Disordered" evidence="1">
    <location>
        <begin position="23"/>
        <end position="56"/>
    </location>
</feature>
<feature type="compositionally biased region" description="Polar residues" evidence="1">
    <location>
        <begin position="34"/>
        <end position="50"/>
    </location>
</feature>
<organism evidence="2 3">
    <name type="scientific">Euplotes crassus</name>
    <dbReference type="NCBI Taxonomy" id="5936"/>
    <lineage>
        <taxon>Eukaryota</taxon>
        <taxon>Sar</taxon>
        <taxon>Alveolata</taxon>
        <taxon>Ciliophora</taxon>
        <taxon>Intramacronucleata</taxon>
        <taxon>Spirotrichea</taxon>
        <taxon>Hypotrichia</taxon>
        <taxon>Euplotida</taxon>
        <taxon>Euplotidae</taxon>
        <taxon>Moneuplotes</taxon>
    </lineage>
</organism>
<evidence type="ECO:0000256" key="1">
    <source>
        <dbReference type="SAM" id="MobiDB-lite"/>
    </source>
</evidence>
<sequence>MDDPYQRIYTNRSLSIQKERNLNRNNLPRKPLSQFRNSRDISYQGSYDQNRGTKESLKNYQIIPPSDYSPQITPSSSAQNLSSLTYLRPEIPSKIPSASLQITGMQRNNIVLAARLELASRKNFELKKKYKHQVNAKNQKLMEEMRYRDYKNNMIKKLNFSDRVNEFFDQHPTKRDYDRSGIDSPAQLSRMITTDHQREEDAKILESLPKQEPRLFTEKLKEQELKFKEMIENKKKAGVVDPRDEQINQQKESRDNLKLIHGLNLKPFDKNEYLDKELFEDIKKSKRERARESIIQLVNKSSFLQKTKDNLKGPEIKPFRKFKAVAKTIFGFIWLYKQTKLIRENLIKEQKVQKKPVYSVNSEVTKNWMIQSVLKNMIRYVVNNGSLSLNFLVKNLDSKTVNKRISKCFSIIKFSIKQVIENCCSKSIPPSLLLFFQDNFRNGSLLLPEHVEQFEVERIDTDENGVMYKVTQEVKDFMRLYFLFGKIFIQVLTQPKSLGVKISTSARRNFKIICSVLFHILCQYFRRILPSKEYESDPLYAEENEESYAKADEKRIFTIKEIKEAFSHTKEVTEVEGYLINCAKKIQSMLKK</sequence>
<keyword evidence="3" id="KW-1185">Reference proteome</keyword>
<comment type="caution">
    <text evidence="2">The sequence shown here is derived from an EMBL/GenBank/DDBJ whole genome shotgun (WGS) entry which is preliminary data.</text>
</comment>